<evidence type="ECO:0000313" key="4">
    <source>
        <dbReference type="Proteomes" id="UP000800981"/>
    </source>
</evidence>
<feature type="region of interest" description="Disordered" evidence="1">
    <location>
        <begin position="1"/>
        <end position="31"/>
    </location>
</feature>
<dbReference type="CDD" id="cd00093">
    <property type="entry name" value="HTH_XRE"/>
    <property type="match status" value="1"/>
</dbReference>
<feature type="domain" description="HTH cro/C1-type" evidence="2">
    <location>
        <begin position="71"/>
        <end position="106"/>
    </location>
</feature>
<keyword evidence="4" id="KW-1185">Reference proteome</keyword>
<comment type="caution">
    <text evidence="3">The sequence shown here is derived from an EMBL/GenBank/DDBJ whole genome shotgun (WGS) entry which is preliminary data.</text>
</comment>
<protein>
    <submittedName>
        <fullName evidence="3">Helix-turn-helix transcriptional regulator</fullName>
    </submittedName>
</protein>
<dbReference type="Proteomes" id="UP000800981">
    <property type="component" value="Unassembled WGS sequence"/>
</dbReference>
<dbReference type="Gene3D" id="1.10.260.40">
    <property type="entry name" value="lambda repressor-like DNA-binding domains"/>
    <property type="match status" value="1"/>
</dbReference>
<accession>A0ABX0GW35</accession>
<name>A0ABX0GW35_9ACTN</name>
<evidence type="ECO:0000256" key="1">
    <source>
        <dbReference type="SAM" id="MobiDB-lite"/>
    </source>
</evidence>
<gene>
    <name evidence="3" type="ORF">G9H71_15265</name>
</gene>
<evidence type="ECO:0000313" key="3">
    <source>
        <dbReference type="EMBL" id="NHC15146.1"/>
    </source>
</evidence>
<evidence type="ECO:0000259" key="2">
    <source>
        <dbReference type="PROSITE" id="PS50943"/>
    </source>
</evidence>
<dbReference type="SUPFAM" id="SSF47413">
    <property type="entry name" value="lambda repressor-like DNA-binding domains"/>
    <property type="match status" value="1"/>
</dbReference>
<sequence length="170" mass="18545">MERSGRQAARRESRAVVTSGDAGDGTSACPEPRTLAQKLDYLFRQVHPRDRGEYSLREVAAGIERAGGPTISPTYLMYLRKGQRTNPTMQHLEAIARFFGVPMAYFLDDATAAQVTDELDLVAALRDEDVRAVALHVAELSPEGRAAVARMVEQIRQDEEAASGGETPGD</sequence>
<reference evidence="3 4" key="1">
    <citation type="submission" date="2020-03" db="EMBL/GenBank/DDBJ databases">
        <title>Two novel Motilibacter sp.</title>
        <authorList>
            <person name="Liu S."/>
        </authorList>
    </citation>
    <scope>NUCLEOTIDE SEQUENCE [LARGE SCALE GENOMIC DNA]</scope>
    <source>
        <strain evidence="3 4">E257</strain>
    </source>
</reference>
<dbReference type="EMBL" id="JAANNP010000017">
    <property type="protein sequence ID" value="NHC15146.1"/>
    <property type="molecule type" value="Genomic_DNA"/>
</dbReference>
<dbReference type="InterPro" id="IPR010982">
    <property type="entry name" value="Lambda_DNA-bd_dom_sf"/>
</dbReference>
<dbReference type="InterPro" id="IPR001387">
    <property type="entry name" value="Cro/C1-type_HTH"/>
</dbReference>
<dbReference type="PROSITE" id="PS50943">
    <property type="entry name" value="HTH_CROC1"/>
    <property type="match status" value="1"/>
</dbReference>
<proteinExistence type="predicted"/>
<feature type="compositionally biased region" description="Basic and acidic residues" evidence="1">
    <location>
        <begin position="1"/>
        <end position="14"/>
    </location>
</feature>
<organism evidence="3 4">
    <name type="scientific">Motilibacter deserti</name>
    <dbReference type="NCBI Taxonomy" id="2714956"/>
    <lineage>
        <taxon>Bacteria</taxon>
        <taxon>Bacillati</taxon>
        <taxon>Actinomycetota</taxon>
        <taxon>Actinomycetes</taxon>
        <taxon>Motilibacterales</taxon>
        <taxon>Motilibacteraceae</taxon>
        <taxon>Motilibacter</taxon>
    </lineage>
</organism>